<dbReference type="InterPro" id="IPR000719">
    <property type="entry name" value="Prot_kinase_dom"/>
</dbReference>
<evidence type="ECO:0000313" key="5">
    <source>
        <dbReference type="Proteomes" id="UP000248856"/>
    </source>
</evidence>
<dbReference type="GO" id="GO:0005737">
    <property type="term" value="C:cytoplasm"/>
    <property type="evidence" value="ECO:0007669"/>
    <property type="project" value="TreeGrafter"/>
</dbReference>
<protein>
    <submittedName>
        <fullName evidence="4">Protein kinase-like protein</fullName>
    </submittedName>
</protein>
<evidence type="ECO:0000259" key="3">
    <source>
        <dbReference type="PROSITE" id="PS50011"/>
    </source>
</evidence>
<sequence>MKIHSPRSSSPQRSTEENRNPASQEGPRPDGHGSSGHKAEPQSALLKRRSFKLNAEISEGLRLNARLPSLGDRQAVPFSPRSLPTSTPSSTPSPSLTRTSSSYDSPTSNLASLLDPTTPVLRDGASDSWHALRSLGHERRRKGEIRSATSDVVLSPRLVKVISQNITRRDLREKLAALKPGSAEVGKGFTAVALERPRKGSSGASPGLRPLGAGASGTAYAVRLSENFVRDGKDFGRDFVFKAMLCTDPANPIPRHLYDAHADDAPGLAEAIENEKARIGKEYQMAASLEDTSQVMRVYGLVQIGDKFGILSEKIEGPTVHGVIGKAHRALESGAVSPGEYLTLARTMVADVLIGASRFADEGVVHQDISHNNVIYDENQKMFRLIDMGKGDEEGEPSGMGTPGYIDLRSVAGHKSDVYSAAQLLVHFLKSPDYHMGFIGLHGESSVEKFPFMEPLKALPSESKAEIVQFLNRMIKGNSEERASAEALLRDPFFGELPPRDHTHAIYGRLSRPAS</sequence>
<keyword evidence="1" id="KW-0067">ATP-binding</keyword>
<dbReference type="InterPro" id="IPR053235">
    <property type="entry name" value="Ser_Thr_kinase"/>
</dbReference>
<reference evidence="4 5" key="1">
    <citation type="submission" date="2018-06" db="EMBL/GenBank/DDBJ databases">
        <title>Genomic Encyclopedia of Archaeal and Bacterial Type Strains, Phase II (KMG-II): from individual species to whole genera.</title>
        <authorList>
            <person name="Goeker M."/>
        </authorList>
    </citation>
    <scope>NUCLEOTIDE SEQUENCE [LARGE SCALE GENOMIC DNA]</scope>
    <source>
        <strain evidence="4 5">CFPB 3232</strain>
    </source>
</reference>
<feature type="binding site" evidence="1">
    <location>
        <position position="242"/>
    </location>
    <ligand>
        <name>ATP</name>
        <dbReference type="ChEBI" id="CHEBI:30616"/>
    </ligand>
</feature>
<keyword evidence="5" id="KW-1185">Reference proteome</keyword>
<keyword evidence="1" id="KW-0547">Nucleotide-binding</keyword>
<evidence type="ECO:0000256" key="2">
    <source>
        <dbReference type="SAM" id="MobiDB-lite"/>
    </source>
</evidence>
<dbReference type="Pfam" id="PF00069">
    <property type="entry name" value="Pkinase"/>
    <property type="match status" value="1"/>
</dbReference>
<accession>A0A328YSR7</accession>
<name>A0A328YSR7_9BURK</name>
<feature type="region of interest" description="Disordered" evidence="2">
    <location>
        <begin position="72"/>
        <end position="119"/>
    </location>
</feature>
<evidence type="ECO:0000313" key="4">
    <source>
        <dbReference type="EMBL" id="RAR76760.1"/>
    </source>
</evidence>
<dbReference type="Gene3D" id="1.10.510.10">
    <property type="entry name" value="Transferase(Phosphotransferase) domain 1"/>
    <property type="match status" value="1"/>
</dbReference>
<dbReference type="RefSeq" id="WP_111880189.1">
    <property type="nucleotide sequence ID" value="NZ_CBCSGC010000233.1"/>
</dbReference>
<organism evidence="4 5">
    <name type="scientific">Paracidovorax anthurii</name>
    <dbReference type="NCBI Taxonomy" id="78229"/>
    <lineage>
        <taxon>Bacteria</taxon>
        <taxon>Pseudomonadati</taxon>
        <taxon>Pseudomonadota</taxon>
        <taxon>Betaproteobacteria</taxon>
        <taxon>Burkholderiales</taxon>
        <taxon>Comamonadaceae</taxon>
        <taxon>Paracidovorax</taxon>
    </lineage>
</organism>
<dbReference type="GO" id="GO:0005524">
    <property type="term" value="F:ATP binding"/>
    <property type="evidence" value="ECO:0007669"/>
    <property type="project" value="UniProtKB-UniRule"/>
</dbReference>
<dbReference type="PROSITE" id="PS00107">
    <property type="entry name" value="PROTEIN_KINASE_ATP"/>
    <property type="match status" value="1"/>
</dbReference>
<gene>
    <name evidence="4" type="ORF">AX018_104336</name>
</gene>
<feature type="compositionally biased region" description="Polar residues" evidence="2">
    <location>
        <begin position="1"/>
        <end position="13"/>
    </location>
</feature>
<dbReference type="Proteomes" id="UP000248856">
    <property type="component" value="Unassembled WGS sequence"/>
</dbReference>
<feature type="compositionally biased region" description="Low complexity" evidence="2">
    <location>
        <begin position="79"/>
        <end position="102"/>
    </location>
</feature>
<dbReference type="GO" id="GO:0004674">
    <property type="term" value="F:protein serine/threonine kinase activity"/>
    <property type="evidence" value="ECO:0007669"/>
    <property type="project" value="TreeGrafter"/>
</dbReference>
<dbReference type="AlphaFoldDB" id="A0A328YSR7"/>
<comment type="caution">
    <text evidence="4">The sequence shown here is derived from an EMBL/GenBank/DDBJ whole genome shotgun (WGS) entry which is preliminary data.</text>
</comment>
<dbReference type="OrthoDB" id="8807652at2"/>
<feature type="region of interest" description="Disordered" evidence="2">
    <location>
        <begin position="1"/>
        <end position="44"/>
    </location>
</feature>
<feature type="domain" description="Protein kinase" evidence="3">
    <location>
        <begin position="205"/>
        <end position="494"/>
    </location>
</feature>
<dbReference type="EMBL" id="QLTA01000043">
    <property type="protein sequence ID" value="RAR76760.1"/>
    <property type="molecule type" value="Genomic_DNA"/>
</dbReference>
<keyword evidence="4" id="KW-0418">Kinase</keyword>
<dbReference type="SUPFAM" id="SSF56112">
    <property type="entry name" value="Protein kinase-like (PK-like)"/>
    <property type="match status" value="1"/>
</dbReference>
<dbReference type="SMART" id="SM00220">
    <property type="entry name" value="S_TKc"/>
    <property type="match status" value="1"/>
</dbReference>
<proteinExistence type="predicted"/>
<dbReference type="PANTHER" id="PTHR24361">
    <property type="entry name" value="MITOGEN-ACTIVATED KINASE KINASE KINASE"/>
    <property type="match status" value="1"/>
</dbReference>
<dbReference type="PROSITE" id="PS50011">
    <property type="entry name" value="PROTEIN_KINASE_DOM"/>
    <property type="match status" value="1"/>
</dbReference>
<dbReference type="InterPro" id="IPR017441">
    <property type="entry name" value="Protein_kinase_ATP_BS"/>
</dbReference>
<evidence type="ECO:0000256" key="1">
    <source>
        <dbReference type="PROSITE-ProRule" id="PRU10141"/>
    </source>
</evidence>
<keyword evidence="4" id="KW-0808">Transferase</keyword>
<dbReference type="NCBIfam" id="NF041408">
    <property type="entry name" value="XopAU"/>
    <property type="match status" value="1"/>
</dbReference>
<dbReference type="InterPro" id="IPR011009">
    <property type="entry name" value="Kinase-like_dom_sf"/>
</dbReference>